<keyword evidence="1" id="KW-0812">Transmembrane</keyword>
<dbReference type="NCBIfam" id="NF037970">
    <property type="entry name" value="vanZ_1"/>
    <property type="match status" value="1"/>
</dbReference>
<dbReference type="PANTHER" id="PTHR28008">
    <property type="entry name" value="DOMAIN PROTEIN, PUTATIVE (AFU_ORTHOLOGUE AFUA_3G10980)-RELATED"/>
    <property type="match status" value="1"/>
</dbReference>
<feature type="domain" description="VanZ-like" evidence="2">
    <location>
        <begin position="10"/>
        <end position="139"/>
    </location>
</feature>
<reference evidence="3" key="1">
    <citation type="submission" date="2021-01" db="EMBL/GenBank/DDBJ databases">
        <title>Genomic Encyclopedia of Type Strains, Phase IV (KMG-IV): sequencing the most valuable type-strain genomes for metagenomic binning, comparative biology and taxonomic classification.</title>
        <authorList>
            <person name="Goeker M."/>
        </authorList>
    </citation>
    <scope>NUCLEOTIDE SEQUENCE</scope>
    <source>
        <strain evidence="3">DSM 21943</strain>
    </source>
</reference>
<organism evidence="3 4">
    <name type="scientific">Shouchella xiaoxiensis</name>
    <dbReference type="NCBI Taxonomy" id="766895"/>
    <lineage>
        <taxon>Bacteria</taxon>
        <taxon>Bacillati</taxon>
        <taxon>Bacillota</taxon>
        <taxon>Bacilli</taxon>
        <taxon>Bacillales</taxon>
        <taxon>Bacillaceae</taxon>
        <taxon>Shouchella</taxon>
    </lineage>
</organism>
<feature type="transmembrane region" description="Helical" evidence="1">
    <location>
        <begin position="7"/>
        <end position="25"/>
    </location>
</feature>
<accession>A0ABS2SUT5</accession>
<keyword evidence="1" id="KW-1133">Transmembrane helix</keyword>
<evidence type="ECO:0000313" key="4">
    <source>
        <dbReference type="Proteomes" id="UP001179280"/>
    </source>
</evidence>
<evidence type="ECO:0000256" key="1">
    <source>
        <dbReference type="SAM" id="Phobius"/>
    </source>
</evidence>
<dbReference type="RefSeq" id="WP_367617788.1">
    <property type="nucleotide sequence ID" value="NZ_JAFBCV010000005.1"/>
</dbReference>
<sequence length="148" mass="16718">MKKYRPFFSWLLVVLWMILIFYLSHQPGEESSDLSGGLMALLNSILPFDLLENQTVHTLLRKGAHISAYFVLSLLVMNAFGQLAIVGKRRVYMTFAISLAYAISDEVHQLFIPGRSGQVTDVLIDCLGSAIGIACYSLFVQLKKRYWP</sequence>
<dbReference type="Pfam" id="PF04892">
    <property type="entry name" value="VanZ"/>
    <property type="match status" value="1"/>
</dbReference>
<dbReference type="PANTHER" id="PTHR28008:SF1">
    <property type="entry name" value="DOMAIN PROTEIN, PUTATIVE (AFU_ORTHOLOGUE AFUA_3G10980)-RELATED"/>
    <property type="match status" value="1"/>
</dbReference>
<keyword evidence="4" id="KW-1185">Reference proteome</keyword>
<evidence type="ECO:0000259" key="2">
    <source>
        <dbReference type="Pfam" id="PF04892"/>
    </source>
</evidence>
<protein>
    <submittedName>
        <fullName evidence="3">VanZ family protein</fullName>
    </submittedName>
</protein>
<keyword evidence="1" id="KW-0472">Membrane</keyword>
<dbReference type="Proteomes" id="UP001179280">
    <property type="component" value="Unassembled WGS sequence"/>
</dbReference>
<comment type="caution">
    <text evidence="3">The sequence shown here is derived from an EMBL/GenBank/DDBJ whole genome shotgun (WGS) entry which is preliminary data.</text>
</comment>
<proteinExistence type="predicted"/>
<evidence type="ECO:0000313" key="3">
    <source>
        <dbReference type="EMBL" id="MBM7838781.1"/>
    </source>
</evidence>
<dbReference type="InterPro" id="IPR006976">
    <property type="entry name" value="VanZ-like"/>
</dbReference>
<dbReference type="PIRSF" id="PIRSF019083">
    <property type="entry name" value="UCP019083_VanZ"/>
    <property type="match status" value="1"/>
</dbReference>
<dbReference type="EMBL" id="JAFBCV010000005">
    <property type="protein sequence ID" value="MBM7838781.1"/>
    <property type="molecule type" value="Genomic_DNA"/>
</dbReference>
<feature type="transmembrane region" description="Helical" evidence="1">
    <location>
        <begin position="66"/>
        <end position="86"/>
    </location>
</feature>
<gene>
    <name evidence="3" type="ORF">JOC54_002040</name>
</gene>
<name>A0ABS2SUT5_9BACI</name>
<dbReference type="InterPro" id="IPR016747">
    <property type="entry name" value="Phosphotransbutyrylase"/>
</dbReference>